<keyword evidence="1" id="KW-0175">Coiled coil</keyword>
<dbReference type="EMBL" id="MPUH01001075">
    <property type="protein sequence ID" value="OMJ70567.1"/>
    <property type="molecule type" value="Genomic_DNA"/>
</dbReference>
<accession>A0A1R2B1F1</accession>
<proteinExistence type="predicted"/>
<comment type="caution">
    <text evidence="2">The sequence shown here is derived from an EMBL/GenBank/DDBJ whole genome shotgun (WGS) entry which is preliminary data.</text>
</comment>
<evidence type="ECO:0000313" key="2">
    <source>
        <dbReference type="EMBL" id="OMJ70567.1"/>
    </source>
</evidence>
<evidence type="ECO:0000313" key="3">
    <source>
        <dbReference type="Proteomes" id="UP000187209"/>
    </source>
</evidence>
<dbReference type="OrthoDB" id="327586at2759"/>
<gene>
    <name evidence="2" type="ORF">SteCoe_31422</name>
</gene>
<name>A0A1R2B1F1_9CILI</name>
<keyword evidence="3" id="KW-1185">Reference proteome</keyword>
<sequence length="511" mass="61356">MNKKKQALDELLDGFLRKFGDSRENRLIISEEIEKFMNNRAKIAIRDLDELEEILLYKLNPSKNVFRKFSLSPIDHYSRDPIRNSPLGTLKNIEYRSSSRNIYTDKSTHNDSSLISHNSRLNHKKRDNIIFPTDHVPEDVYSKTTFKKKNPMPTLKNNRVNYDQWGKILKAESVKYQKEIEIYMKKHKEAKLDYSLQLSKQIEENNKKRLELKAERDSEVEFLGKIVNNYELEKEQKKFFKQQLMLKQKEEYEKVMLEKANKMNQKLQTMRSDKELLNKTYVENQKEEQKKQEIKEKQIKDIEQENLTNAKQKKIEITERRVIDSQKDLLHLENAQVSFGENENKHRKLVYAKALIAHDEDRMMRLLKNKPKTLKDYENEANMKEQQDLLLTIQEEKILKKKKIDESKKKNEEITKILEKQMKDNLEKKQEFMKMVKEQGEIWKNEDDDVIEKQRVKKEMNKKRQKEIRDTLDRQIKEKEQKLIEDLQFTPVEMKINKNIYTSAVKILGEN</sequence>
<dbReference type="AlphaFoldDB" id="A0A1R2B1F1"/>
<evidence type="ECO:0008006" key="4">
    <source>
        <dbReference type="Google" id="ProtNLM"/>
    </source>
</evidence>
<reference evidence="2 3" key="1">
    <citation type="submission" date="2016-11" db="EMBL/GenBank/DDBJ databases">
        <title>The macronuclear genome of Stentor coeruleus: a giant cell with tiny introns.</title>
        <authorList>
            <person name="Slabodnick M."/>
            <person name="Ruby J.G."/>
            <person name="Reiff S.B."/>
            <person name="Swart E.C."/>
            <person name="Gosai S."/>
            <person name="Prabakaran S."/>
            <person name="Witkowska E."/>
            <person name="Larue G.E."/>
            <person name="Fisher S."/>
            <person name="Freeman R.M."/>
            <person name="Gunawardena J."/>
            <person name="Chu W."/>
            <person name="Stover N.A."/>
            <person name="Gregory B.D."/>
            <person name="Nowacki M."/>
            <person name="Derisi J."/>
            <person name="Roy S.W."/>
            <person name="Marshall W.F."/>
            <person name="Sood P."/>
        </authorList>
    </citation>
    <scope>NUCLEOTIDE SEQUENCE [LARGE SCALE GENOMIC DNA]</scope>
    <source>
        <strain evidence="2">WM001</strain>
    </source>
</reference>
<feature type="coiled-coil region" evidence="1">
    <location>
        <begin position="260"/>
        <end position="320"/>
    </location>
</feature>
<organism evidence="2 3">
    <name type="scientific">Stentor coeruleus</name>
    <dbReference type="NCBI Taxonomy" id="5963"/>
    <lineage>
        <taxon>Eukaryota</taxon>
        <taxon>Sar</taxon>
        <taxon>Alveolata</taxon>
        <taxon>Ciliophora</taxon>
        <taxon>Postciliodesmatophora</taxon>
        <taxon>Heterotrichea</taxon>
        <taxon>Heterotrichida</taxon>
        <taxon>Stentoridae</taxon>
        <taxon>Stentor</taxon>
    </lineage>
</organism>
<protein>
    <recommendedName>
        <fullName evidence="4">Trichohyalin-plectin-homology domain-containing protein</fullName>
    </recommendedName>
</protein>
<evidence type="ECO:0000256" key="1">
    <source>
        <dbReference type="SAM" id="Coils"/>
    </source>
</evidence>
<dbReference type="Proteomes" id="UP000187209">
    <property type="component" value="Unassembled WGS sequence"/>
</dbReference>